<evidence type="ECO:0008006" key="4">
    <source>
        <dbReference type="Google" id="ProtNLM"/>
    </source>
</evidence>
<dbReference type="AlphaFoldDB" id="A0A803LPQ9"/>
<evidence type="ECO:0000313" key="3">
    <source>
        <dbReference type="Proteomes" id="UP000596660"/>
    </source>
</evidence>
<sequence>MSNNQKNKKKQVTFHYDPSSYALNFDDGVDNGNSNNSSIDGVFRSRGGAVSIVGEENGIGYYYKLQFFFFLAANSTLVYVFLIRL</sequence>
<dbReference type="EnsemblPlants" id="AUR62016938-RA">
    <property type="protein sequence ID" value="AUR62016938-RA:cds"/>
    <property type="gene ID" value="AUR62016938"/>
</dbReference>
<keyword evidence="1" id="KW-1133">Transmembrane helix</keyword>
<reference evidence="2" key="1">
    <citation type="journal article" date="2017" name="Nature">
        <title>The genome of Chenopodium quinoa.</title>
        <authorList>
            <person name="Jarvis D.E."/>
            <person name="Ho Y.S."/>
            <person name="Lightfoot D.J."/>
            <person name="Schmoeckel S.M."/>
            <person name="Li B."/>
            <person name="Borm T.J.A."/>
            <person name="Ohyanagi H."/>
            <person name="Mineta K."/>
            <person name="Michell C.T."/>
            <person name="Saber N."/>
            <person name="Kharbatia N.M."/>
            <person name="Rupper R.R."/>
            <person name="Sharp A.R."/>
            <person name="Dally N."/>
            <person name="Boughton B.A."/>
            <person name="Woo Y.H."/>
            <person name="Gao G."/>
            <person name="Schijlen E.G.W.M."/>
            <person name="Guo X."/>
            <person name="Momin A.A."/>
            <person name="Negrao S."/>
            <person name="Al-Babili S."/>
            <person name="Gehring C."/>
            <person name="Roessner U."/>
            <person name="Jung C."/>
            <person name="Murphy K."/>
            <person name="Arold S.T."/>
            <person name="Gojobori T."/>
            <person name="van der Linden C.G."/>
            <person name="van Loo E.N."/>
            <person name="Jellen E.N."/>
            <person name="Maughan P.J."/>
            <person name="Tester M."/>
        </authorList>
    </citation>
    <scope>NUCLEOTIDE SEQUENCE [LARGE SCALE GENOMIC DNA]</scope>
    <source>
        <strain evidence="2">cv. PI 614886</strain>
    </source>
</reference>
<keyword evidence="3" id="KW-1185">Reference proteome</keyword>
<accession>A0A803LPQ9</accession>
<name>A0A803LPQ9_CHEQI</name>
<dbReference type="Proteomes" id="UP000596660">
    <property type="component" value="Unplaced"/>
</dbReference>
<dbReference type="Gramene" id="AUR62016938-RA">
    <property type="protein sequence ID" value="AUR62016938-RA:cds"/>
    <property type="gene ID" value="AUR62016938"/>
</dbReference>
<organism evidence="2 3">
    <name type="scientific">Chenopodium quinoa</name>
    <name type="common">Quinoa</name>
    <dbReference type="NCBI Taxonomy" id="63459"/>
    <lineage>
        <taxon>Eukaryota</taxon>
        <taxon>Viridiplantae</taxon>
        <taxon>Streptophyta</taxon>
        <taxon>Embryophyta</taxon>
        <taxon>Tracheophyta</taxon>
        <taxon>Spermatophyta</taxon>
        <taxon>Magnoliopsida</taxon>
        <taxon>eudicotyledons</taxon>
        <taxon>Gunneridae</taxon>
        <taxon>Pentapetalae</taxon>
        <taxon>Caryophyllales</taxon>
        <taxon>Chenopodiaceae</taxon>
        <taxon>Chenopodioideae</taxon>
        <taxon>Atripliceae</taxon>
        <taxon>Chenopodium</taxon>
    </lineage>
</organism>
<keyword evidence="1" id="KW-0812">Transmembrane</keyword>
<keyword evidence="1" id="KW-0472">Membrane</keyword>
<proteinExistence type="predicted"/>
<feature type="transmembrane region" description="Helical" evidence="1">
    <location>
        <begin position="61"/>
        <end position="82"/>
    </location>
</feature>
<dbReference type="OMA" id="GYYYKLQ"/>
<reference evidence="2" key="2">
    <citation type="submission" date="2021-03" db="UniProtKB">
        <authorList>
            <consortium name="EnsemblPlants"/>
        </authorList>
    </citation>
    <scope>IDENTIFICATION</scope>
</reference>
<protein>
    <recommendedName>
        <fullName evidence="4">Transmembrane protein</fullName>
    </recommendedName>
</protein>
<evidence type="ECO:0000256" key="1">
    <source>
        <dbReference type="SAM" id="Phobius"/>
    </source>
</evidence>
<evidence type="ECO:0000313" key="2">
    <source>
        <dbReference type="EnsemblPlants" id="AUR62016938-RA:cds"/>
    </source>
</evidence>